<protein>
    <recommendedName>
        <fullName evidence="1">site-specific DNA-methyltransferase (adenine-specific)</fullName>
        <ecNumber evidence="1">2.1.1.72</ecNumber>
    </recommendedName>
</protein>
<name>A0ABZ1L6W4_9ACTN</name>
<evidence type="ECO:0000313" key="9">
    <source>
        <dbReference type="Proteomes" id="UP001622594"/>
    </source>
</evidence>
<dbReference type="EC" id="2.1.1.72" evidence="1"/>
<evidence type="ECO:0000313" key="8">
    <source>
        <dbReference type="EMBL" id="WTR68779.1"/>
    </source>
</evidence>
<organism evidence="8 9">
    <name type="scientific">Streptomyces zaomyceticus</name>
    <dbReference type="NCBI Taxonomy" id="68286"/>
    <lineage>
        <taxon>Bacteria</taxon>
        <taxon>Bacillati</taxon>
        <taxon>Actinomycetota</taxon>
        <taxon>Actinomycetes</taxon>
        <taxon>Kitasatosporales</taxon>
        <taxon>Streptomycetaceae</taxon>
        <taxon>Streptomyces</taxon>
    </lineage>
</organism>
<dbReference type="InterPro" id="IPR002052">
    <property type="entry name" value="DNA_methylase_N6_adenine_CS"/>
</dbReference>
<dbReference type="InterPro" id="IPR046820">
    <property type="entry name" value="MmeI_TRD"/>
</dbReference>
<dbReference type="Pfam" id="PF20466">
    <property type="entry name" value="MmeI_TRD"/>
    <property type="match status" value="1"/>
</dbReference>
<dbReference type="PROSITE" id="PS00092">
    <property type="entry name" value="N6_MTASE"/>
    <property type="match status" value="1"/>
</dbReference>
<evidence type="ECO:0000256" key="2">
    <source>
        <dbReference type="ARBA" id="ARBA00022603"/>
    </source>
</evidence>
<keyword evidence="3" id="KW-0808">Transferase</keyword>
<evidence type="ECO:0000259" key="7">
    <source>
        <dbReference type="Pfam" id="PF20466"/>
    </source>
</evidence>
<dbReference type="EMBL" id="CP108188">
    <property type="protein sequence ID" value="WTR68779.1"/>
    <property type="molecule type" value="Genomic_DNA"/>
</dbReference>
<evidence type="ECO:0000259" key="6">
    <source>
        <dbReference type="Pfam" id="PF07669"/>
    </source>
</evidence>
<dbReference type="InterPro" id="IPR029063">
    <property type="entry name" value="SAM-dependent_MTases_sf"/>
</dbReference>
<dbReference type="InterPro" id="IPR050953">
    <property type="entry name" value="N4_N6_ade-DNA_methylase"/>
</dbReference>
<dbReference type="Gene3D" id="3.40.50.150">
    <property type="entry name" value="Vaccinia Virus protein VP39"/>
    <property type="match status" value="2"/>
</dbReference>
<keyword evidence="2" id="KW-0489">Methyltransferase</keyword>
<accession>A0ABZ1L6W4</accession>
<dbReference type="PRINTS" id="PR00507">
    <property type="entry name" value="N12N6MTFRASE"/>
</dbReference>
<sequence>MSPRRPMSSGVAAAKAQAVDGRRQHQEWLDLTEVSGPFLTMPVLLRAWPQLDALEKDERARLRARHADWQTDTTAGRDEWVAYVLRTLLGWDDALAFRQGDAEHHGLDRLTLRVAEHNTEVRPDFVLVEPGTDLAVEPDVESAAKRVRLLGMTVPAGTAPTARVGGGGDWSAAPADRLARLLRHHGVPLGLVTDGRWWCLVWAPLGGVTTTAVFDTIDWNTAADRNLVRAFVSLLRRRRFFEYDDAETLVGLLKASLAAGEDVTEALGVQVRQAVELLVDAIGRADVRAVEHGAPGLHASGVGAGEVYRGAVAVMMRIVFLLFAEERGLLPADNEVYARSYSARFLRDELKARADEEGETSLEHTTSAWHRLIALFHAVHGGVDHPGSGFHLPAYDGSIFDPDKYPWLERTTPLLPIDDRTVLHMLQAVQEVRVGKGKDREVRTLSFRALDVEQIGYVYEGLLSFDGRRATEHMVGLIGPEGLEHEVTLRELETLAAKAGGSVKTLAKSVHEKWKDPKPPATAGQLEKKLTPLGAEDATEARRRLNAVTKDPALAERLLPFVGILRDDLRGLPTVIPNGALYVTESSLRKNTGTHYTPRFLAEEVVLHALEPLVYEPGPLQTADTGEWRLKSADQILDLKVADIAMGSAAFLVAACRYLADRLIEAWESEGRADAMAYRAGRAVDAVTAADAEQDPVVVEARRQIIEHCLYGVDINPMAVEMAKLSLWLVSMDPGRPFTFLDDRLVAGDSLLGVHTMEQIQSVHMKPSGQTDVLAEQARQLVDQLTQERLAITAIKGVDLPALQEKRQRLEEVNRHSRRLRLVGDLIAGAAIATCASGRVPWYEEEGGERVKDLFPRAAWIVQRIMEDGVEDDAEVVREARETAERWLEAELPEGALERRPVHWPLVFPEVFSLGGGFDAIVGNPPFLGGTKISGPMGSPYRQYLGDYIAGYKADRCDLVGYFVRRFDLLLNDRGQVGVVATNSLAQGDTRQASLDYVVQAGSQIWRAIKSEPWPSKSAALEYCAVWISRRSLGREACRYLDGKPVSSIDTSLNPASRVARWAERLAANSAIAYEGVKVTGRGFVLSVAEAECLLAEDGRNREVLFPYLGGEDINGRADVTASRWVINFHDWPIERAQSYESVFAVIEREVRPERQRKNSDGSYALRKPLPQLYWQYGDKRPAMTRAISGLRRVIALTRHSRAVMPCFVETGQVVQDSSNVFASDDPALLAFLSSAPHYWWAVGRASTLETRVRYTPTDVFETLVRPPLTDRLRAAGTRLDTLRGDLMKARNMGLTATYNLFQDATCQDPEIAELRAVHEEIDKATVEAYGWHDLLDESGQTPTADPTHVTVPLDHGFHETDQGTRYTIGLLARTEIIDRLRQLNHQAYADEVHLGLHKGATEKKAREKYPDLPPPSPEAIRKCKEQLAARGGSDFGEGAEGALF</sequence>
<dbReference type="PANTHER" id="PTHR33841:SF1">
    <property type="entry name" value="DNA METHYLTRANSFERASE A"/>
    <property type="match status" value="1"/>
</dbReference>
<evidence type="ECO:0000256" key="4">
    <source>
        <dbReference type="ARBA" id="ARBA00022691"/>
    </source>
</evidence>
<keyword evidence="9" id="KW-1185">Reference proteome</keyword>
<reference evidence="8 9" key="1">
    <citation type="submission" date="2022-10" db="EMBL/GenBank/DDBJ databases">
        <title>The complete genomes of actinobacterial strains from the NBC collection.</title>
        <authorList>
            <person name="Joergensen T.S."/>
            <person name="Alvarez Arevalo M."/>
            <person name="Sterndorff E.B."/>
            <person name="Faurdal D."/>
            <person name="Vuksanovic O."/>
            <person name="Mourched A.-S."/>
            <person name="Charusanti P."/>
            <person name="Shaw S."/>
            <person name="Blin K."/>
            <person name="Weber T."/>
        </authorList>
    </citation>
    <scope>NUCLEOTIDE SEQUENCE [LARGE SCALE GENOMIC DNA]</scope>
    <source>
        <strain evidence="8 9">NBC_00123</strain>
    </source>
</reference>
<keyword evidence="4" id="KW-0949">S-adenosyl-L-methionine</keyword>
<evidence type="ECO:0000256" key="1">
    <source>
        <dbReference type="ARBA" id="ARBA00011900"/>
    </source>
</evidence>
<dbReference type="InterPro" id="IPR011639">
    <property type="entry name" value="MethylTrfase_TaqI-like_dom"/>
</dbReference>
<gene>
    <name evidence="8" type="ORF">OG814_05565</name>
</gene>
<feature type="domain" description="Type II methyltransferase M.TaqI-like" evidence="6">
    <location>
        <begin position="708"/>
        <end position="987"/>
    </location>
</feature>
<dbReference type="SUPFAM" id="SSF53335">
    <property type="entry name" value="S-adenosyl-L-methionine-dependent methyltransferases"/>
    <property type="match status" value="1"/>
</dbReference>
<dbReference type="PANTHER" id="PTHR33841">
    <property type="entry name" value="DNA METHYLTRANSFERASE YEEA-RELATED"/>
    <property type="match status" value="1"/>
</dbReference>
<feature type="domain" description="MmeI-like target recognition" evidence="7">
    <location>
        <begin position="1078"/>
        <end position="1268"/>
    </location>
</feature>
<proteinExistence type="predicted"/>
<comment type="catalytic activity">
    <reaction evidence="5">
        <text>a 2'-deoxyadenosine in DNA + S-adenosyl-L-methionine = an N(6)-methyl-2'-deoxyadenosine in DNA + S-adenosyl-L-homocysteine + H(+)</text>
        <dbReference type="Rhea" id="RHEA:15197"/>
        <dbReference type="Rhea" id="RHEA-COMP:12418"/>
        <dbReference type="Rhea" id="RHEA-COMP:12419"/>
        <dbReference type="ChEBI" id="CHEBI:15378"/>
        <dbReference type="ChEBI" id="CHEBI:57856"/>
        <dbReference type="ChEBI" id="CHEBI:59789"/>
        <dbReference type="ChEBI" id="CHEBI:90615"/>
        <dbReference type="ChEBI" id="CHEBI:90616"/>
        <dbReference type="EC" id="2.1.1.72"/>
    </reaction>
</comment>
<evidence type="ECO:0000256" key="3">
    <source>
        <dbReference type="ARBA" id="ARBA00022679"/>
    </source>
</evidence>
<evidence type="ECO:0000256" key="5">
    <source>
        <dbReference type="ARBA" id="ARBA00047942"/>
    </source>
</evidence>
<dbReference type="Pfam" id="PF07669">
    <property type="entry name" value="Eco57I"/>
    <property type="match status" value="1"/>
</dbReference>
<dbReference type="RefSeq" id="WP_406333619.1">
    <property type="nucleotide sequence ID" value="NZ_CP108188.1"/>
</dbReference>
<dbReference type="Proteomes" id="UP001622594">
    <property type="component" value="Chromosome"/>
</dbReference>